<dbReference type="GO" id="GO:0030170">
    <property type="term" value="F:pyridoxal phosphate binding"/>
    <property type="evidence" value="ECO:0007669"/>
    <property type="project" value="InterPro"/>
</dbReference>
<proteinExistence type="inferred from homology"/>
<dbReference type="GO" id="GO:0006567">
    <property type="term" value="P:L-threonine catabolic process"/>
    <property type="evidence" value="ECO:0007669"/>
    <property type="project" value="InterPro"/>
</dbReference>
<accession>A0A7Z0PG48</accession>
<dbReference type="GO" id="GO:0004794">
    <property type="term" value="F:threonine deaminase activity"/>
    <property type="evidence" value="ECO:0007669"/>
    <property type="project" value="UniProtKB-EC"/>
</dbReference>
<reference evidence="9 10" key="1">
    <citation type="submission" date="2020-05" db="EMBL/GenBank/DDBJ databases">
        <title>Streptobacillus felis strain LHL191014123.</title>
        <authorList>
            <person name="Fawzy A."/>
            <person name="Rau J."/>
            <person name="Risse K."/>
            <person name="Schauerte N."/>
            <person name="Geiger C."/>
            <person name="Blom J."/>
            <person name="Imirzalioglu C."/>
            <person name="Falgenhauer J."/>
            <person name="Bach A."/>
            <person name="Herden C."/>
            <person name="Eisenberg T."/>
        </authorList>
    </citation>
    <scope>NUCLEOTIDE SEQUENCE [LARGE SCALE GENOMIC DNA]</scope>
    <source>
        <strain evidence="9 10">LHL191014123</strain>
    </source>
</reference>
<dbReference type="AlphaFoldDB" id="A0A7Z0PG48"/>
<dbReference type="SUPFAM" id="SSF53686">
    <property type="entry name" value="Tryptophan synthase beta subunit-like PLP-dependent enzymes"/>
    <property type="match status" value="1"/>
</dbReference>
<dbReference type="Gene3D" id="3.40.50.1100">
    <property type="match status" value="2"/>
</dbReference>
<protein>
    <recommendedName>
        <fullName evidence="4">threonine ammonia-lyase</fullName>
        <ecNumber evidence="4">4.3.1.19</ecNumber>
    </recommendedName>
</protein>
<evidence type="ECO:0000259" key="8">
    <source>
        <dbReference type="PROSITE" id="PS51671"/>
    </source>
</evidence>
<evidence type="ECO:0000256" key="1">
    <source>
        <dbReference type="ARBA" id="ARBA00001933"/>
    </source>
</evidence>
<dbReference type="FunFam" id="3.40.50.1100:FF:000007">
    <property type="entry name" value="L-threonine dehydratase catabolic TdcB"/>
    <property type="match status" value="1"/>
</dbReference>
<evidence type="ECO:0000256" key="2">
    <source>
        <dbReference type="ARBA" id="ARBA00004810"/>
    </source>
</evidence>
<dbReference type="RefSeq" id="WP_180136381.1">
    <property type="nucleotide sequence ID" value="NZ_JABMKT010000049.1"/>
</dbReference>
<dbReference type="PROSITE" id="PS51671">
    <property type="entry name" value="ACT"/>
    <property type="match status" value="1"/>
</dbReference>
<dbReference type="InterPro" id="IPR050147">
    <property type="entry name" value="Ser/Thr_Dehydratase"/>
</dbReference>
<dbReference type="UniPathway" id="UPA00047">
    <property type="reaction ID" value="UER00054"/>
</dbReference>
<dbReference type="Pfam" id="PF00291">
    <property type="entry name" value="PALP"/>
    <property type="match status" value="1"/>
</dbReference>
<evidence type="ECO:0000313" key="9">
    <source>
        <dbReference type="EMBL" id="NYV28439.1"/>
    </source>
</evidence>
<dbReference type="NCBIfam" id="TIGR01127">
    <property type="entry name" value="ilvA_1Cterm"/>
    <property type="match status" value="1"/>
</dbReference>
<dbReference type="CDD" id="cd01562">
    <property type="entry name" value="Thr-dehyd"/>
    <property type="match status" value="1"/>
</dbReference>
<dbReference type="PANTHER" id="PTHR48078">
    <property type="entry name" value="THREONINE DEHYDRATASE, MITOCHONDRIAL-RELATED"/>
    <property type="match status" value="1"/>
</dbReference>
<evidence type="ECO:0000313" key="10">
    <source>
        <dbReference type="Proteomes" id="UP000526184"/>
    </source>
</evidence>
<gene>
    <name evidence="9" type="ORF">HP397_06460</name>
</gene>
<keyword evidence="5" id="KW-0100">Branched-chain amino acid biosynthesis</keyword>
<dbReference type="InterPro" id="IPR036052">
    <property type="entry name" value="TrpB-like_PALP_sf"/>
</dbReference>
<comment type="pathway">
    <text evidence="2">Amino-acid biosynthesis; L-isoleucine biosynthesis; 2-oxobutanoate from L-threonine: step 1/1.</text>
</comment>
<evidence type="ECO:0000256" key="4">
    <source>
        <dbReference type="ARBA" id="ARBA00012096"/>
    </source>
</evidence>
<evidence type="ECO:0000256" key="5">
    <source>
        <dbReference type="ARBA" id="ARBA00022624"/>
    </source>
</evidence>
<dbReference type="InterPro" id="IPR002912">
    <property type="entry name" value="ACT_dom"/>
</dbReference>
<dbReference type="PROSITE" id="PS00165">
    <property type="entry name" value="DEHYDRATASE_SER_THR"/>
    <property type="match status" value="1"/>
</dbReference>
<keyword evidence="6" id="KW-0663">Pyridoxal phosphate</keyword>
<dbReference type="InterPro" id="IPR001926">
    <property type="entry name" value="TrpB-like_PALP"/>
</dbReference>
<keyword evidence="5" id="KW-0028">Amino-acid biosynthesis</keyword>
<name>A0A7Z0PG48_9FUSO</name>
<organism evidence="9 10">
    <name type="scientific">Streptobacillus felis</name>
    <dbReference type="NCBI Taxonomy" id="1384509"/>
    <lineage>
        <taxon>Bacteria</taxon>
        <taxon>Fusobacteriati</taxon>
        <taxon>Fusobacteriota</taxon>
        <taxon>Fusobacteriia</taxon>
        <taxon>Fusobacteriales</taxon>
        <taxon>Leptotrichiaceae</taxon>
        <taxon>Streptobacillus</taxon>
    </lineage>
</organism>
<keyword evidence="7 9" id="KW-0456">Lyase</keyword>
<dbReference type="PANTHER" id="PTHR48078:SF6">
    <property type="entry name" value="L-THREONINE DEHYDRATASE CATABOLIC TDCB"/>
    <property type="match status" value="1"/>
</dbReference>
<evidence type="ECO:0000256" key="7">
    <source>
        <dbReference type="ARBA" id="ARBA00023239"/>
    </source>
</evidence>
<dbReference type="InterPro" id="IPR000634">
    <property type="entry name" value="Ser/Thr_deHydtase_PyrdxlP-BS"/>
</dbReference>
<sequence>MIKLDDVKKANENIKDAIKRTPLIECPLLSQMTGANIYLKLENLQKTGSFKARGAINKIMHLTEEEKKRGVIASSAGNHAQGVALGAKQAGIKATIVMPKFAPISKILATKSYGAEVILEGETFNDAYEHALKVQKENNYVFLHAFDDDEVIAGQGTIGIEIFEDLENVDAVLCPVGGGGIMAGIAVALKELKPDVKLIGVEAENMPSMKKALENNGPLLVTGPQTIADGIAVGRVGNRTHEIFKNLVDDVVIVNEDEISQAILFLIEKSKVVAEGAGATALAAVLANKVDLKGLNVAIVISGGNIDITNIEKIVNRAQIIQNKRARLNILLKDIVGELSKVTKIVSGKQANILYLNQTRYSNNLKTNEQLLELVIECVDSKHLKGVLEDLKENNISFTLV</sequence>
<dbReference type="EMBL" id="JABMKT010000049">
    <property type="protein sequence ID" value="NYV28439.1"/>
    <property type="molecule type" value="Genomic_DNA"/>
</dbReference>
<feature type="domain" description="ACT" evidence="8">
    <location>
        <begin position="327"/>
        <end position="401"/>
    </location>
</feature>
<dbReference type="EC" id="4.3.1.19" evidence="4"/>
<keyword evidence="10" id="KW-1185">Reference proteome</keyword>
<dbReference type="GO" id="GO:0003941">
    <property type="term" value="F:L-serine ammonia-lyase activity"/>
    <property type="evidence" value="ECO:0007669"/>
    <property type="project" value="TreeGrafter"/>
</dbReference>
<evidence type="ECO:0000256" key="6">
    <source>
        <dbReference type="ARBA" id="ARBA00022898"/>
    </source>
</evidence>
<dbReference type="GO" id="GO:0009097">
    <property type="term" value="P:isoleucine biosynthetic process"/>
    <property type="evidence" value="ECO:0007669"/>
    <property type="project" value="UniProtKB-UniPathway"/>
</dbReference>
<keyword evidence="5" id="KW-0412">Isoleucine biosynthesis</keyword>
<dbReference type="SUPFAM" id="SSF55021">
    <property type="entry name" value="ACT-like"/>
    <property type="match status" value="1"/>
</dbReference>
<dbReference type="InterPro" id="IPR045865">
    <property type="entry name" value="ACT-like_dom_sf"/>
</dbReference>
<dbReference type="Proteomes" id="UP000526184">
    <property type="component" value="Unassembled WGS sequence"/>
</dbReference>
<dbReference type="InterPro" id="IPR005789">
    <property type="entry name" value="Thr_deHydtase_catblc"/>
</dbReference>
<comment type="cofactor">
    <cofactor evidence="1">
        <name>pyridoxal 5'-phosphate</name>
        <dbReference type="ChEBI" id="CHEBI:597326"/>
    </cofactor>
</comment>
<evidence type="ECO:0000256" key="3">
    <source>
        <dbReference type="ARBA" id="ARBA00010869"/>
    </source>
</evidence>
<comment type="caution">
    <text evidence="9">The sequence shown here is derived from an EMBL/GenBank/DDBJ whole genome shotgun (WGS) entry which is preliminary data.</text>
</comment>
<comment type="similarity">
    <text evidence="3">Belongs to the serine/threonine dehydratase family.</text>
</comment>
<dbReference type="GO" id="GO:0006565">
    <property type="term" value="P:L-serine catabolic process"/>
    <property type="evidence" value="ECO:0007669"/>
    <property type="project" value="TreeGrafter"/>
</dbReference>